<comment type="caution">
    <text evidence="10">The sequence shown here is derived from an EMBL/GenBank/DDBJ whole genome shotgun (WGS) entry which is preliminary data.</text>
</comment>
<keyword evidence="11" id="KW-1185">Reference proteome</keyword>
<dbReference type="EC" id="2.5.1.54" evidence="8"/>
<keyword evidence="7" id="KW-0170">Cobalt</keyword>
<dbReference type="Proteomes" id="UP001054889">
    <property type="component" value="Unassembled WGS sequence"/>
</dbReference>
<feature type="binding site" evidence="7">
    <location>
        <position position="107"/>
    </location>
    <ligand>
        <name>Mn(2+)</name>
        <dbReference type="ChEBI" id="CHEBI:29035"/>
    </ligand>
</feature>
<comment type="cofactor">
    <cofactor evidence="7">
        <name>Mn(2+)</name>
        <dbReference type="ChEBI" id="CHEBI:29035"/>
    </cofactor>
    <cofactor evidence="7">
        <name>Co(2+)</name>
        <dbReference type="ChEBI" id="CHEBI:48828"/>
    </cofactor>
    <cofactor evidence="7">
        <name>Cd(2+)</name>
        <dbReference type="ChEBI" id="CHEBI:48775"/>
    </cofactor>
    <text evidence="7">Binds 1 divalent cation per subunit. The enzyme is active with manganese, cobalt or cadmium ions.</text>
</comment>
<dbReference type="PANTHER" id="PTHR21337">
    <property type="entry name" value="PHOSPHO-2-DEHYDRO-3-DEOXYHEPTONATE ALDOLASE 1, 2"/>
    <property type="match status" value="1"/>
</dbReference>
<comment type="similarity">
    <text evidence="2 8">Belongs to the class-II DAHP synthase family.</text>
</comment>
<evidence type="ECO:0000256" key="4">
    <source>
        <dbReference type="ARBA" id="ARBA00022679"/>
    </source>
</evidence>
<evidence type="ECO:0000256" key="1">
    <source>
        <dbReference type="ARBA" id="ARBA00004688"/>
    </source>
</evidence>
<dbReference type="GO" id="GO:0008652">
    <property type="term" value="P:amino acid biosynthetic process"/>
    <property type="evidence" value="ECO:0007669"/>
    <property type="project" value="UniProtKB-KW"/>
</dbReference>
<keyword evidence="4 8" id="KW-0808">Transferase</keyword>
<evidence type="ECO:0000256" key="6">
    <source>
        <dbReference type="ARBA" id="ARBA00047508"/>
    </source>
</evidence>
<comment type="subcellular location">
    <subcellularLocation>
        <location evidence="8">Plastid</location>
        <location evidence="8">Chloroplast</location>
    </subcellularLocation>
</comment>
<evidence type="ECO:0000256" key="9">
    <source>
        <dbReference type="SAM" id="MobiDB-lite"/>
    </source>
</evidence>
<organism evidence="10 11">
    <name type="scientific">Eleusine coracana subsp. coracana</name>
    <dbReference type="NCBI Taxonomy" id="191504"/>
    <lineage>
        <taxon>Eukaryota</taxon>
        <taxon>Viridiplantae</taxon>
        <taxon>Streptophyta</taxon>
        <taxon>Embryophyta</taxon>
        <taxon>Tracheophyta</taxon>
        <taxon>Spermatophyta</taxon>
        <taxon>Magnoliopsida</taxon>
        <taxon>Liliopsida</taxon>
        <taxon>Poales</taxon>
        <taxon>Poaceae</taxon>
        <taxon>PACMAD clade</taxon>
        <taxon>Chloridoideae</taxon>
        <taxon>Cynodonteae</taxon>
        <taxon>Eleusininae</taxon>
        <taxon>Eleusine</taxon>
    </lineage>
</organism>
<keyword evidence="3 8" id="KW-0028">Amino-acid biosynthesis</keyword>
<proteinExistence type="inferred from homology"/>
<dbReference type="InterPro" id="IPR002480">
    <property type="entry name" value="DAHP_synth_2"/>
</dbReference>
<keyword evidence="8" id="KW-0809">Transit peptide</keyword>
<sequence length="244" mass="26571">MASCVAIAPPAPARAPLSHNTRTSSPRRSSQLVVRAAAAAGGWTPGSWRARPARQIPEYPDPAALEATERALAALPPLVFAGEARKLEERLGEAAMGRAFLLQGGDCAESFEDFGANPIREMFRLVLQMAVVLTFGGQMPIIKVGRLAGQFAKPRSSPTETRDGVTLPSYRGDIINGDVFDEKSRTPDPERLIQAYSQSASTLNLIRGFAHGGYADLQNVTQWNLDFLRNSKQGDRCCFTLFFY</sequence>
<evidence type="ECO:0000256" key="5">
    <source>
        <dbReference type="ARBA" id="ARBA00023141"/>
    </source>
</evidence>
<keyword evidence="8" id="KW-0934">Plastid</keyword>
<protein>
    <recommendedName>
        <fullName evidence="8">Phospho-2-dehydro-3-deoxyheptonate aldolase</fullName>
        <ecNumber evidence="8">2.5.1.54</ecNumber>
    </recommendedName>
</protein>
<dbReference type="PANTHER" id="PTHR21337:SF23">
    <property type="entry name" value="PHOSPHO-2-DEHYDRO-3-DEOXYHEPTONATE ALDOLASE"/>
    <property type="match status" value="1"/>
</dbReference>
<dbReference type="Gene3D" id="3.20.20.70">
    <property type="entry name" value="Aldolase class I"/>
    <property type="match status" value="1"/>
</dbReference>
<keyword evidence="7" id="KW-0464">Manganese</keyword>
<reference evidence="10" key="1">
    <citation type="journal article" date="2018" name="DNA Res.">
        <title>Multiple hybrid de novo genome assembly of finger millet, an orphan allotetraploid crop.</title>
        <authorList>
            <person name="Hatakeyama M."/>
            <person name="Aluri S."/>
            <person name="Balachadran M.T."/>
            <person name="Sivarajan S.R."/>
            <person name="Patrignani A."/>
            <person name="Gruter S."/>
            <person name="Poveda L."/>
            <person name="Shimizu-Inatsugi R."/>
            <person name="Baeten J."/>
            <person name="Francoijs K.J."/>
            <person name="Nataraja K.N."/>
            <person name="Reddy Y.A.N."/>
            <person name="Phadnis S."/>
            <person name="Ravikumar R.L."/>
            <person name="Schlapbach R."/>
            <person name="Sreeman S.M."/>
            <person name="Shimizu K.K."/>
        </authorList>
    </citation>
    <scope>NUCLEOTIDE SEQUENCE</scope>
</reference>
<comment type="pathway">
    <text evidence="1 8">Metabolic intermediate biosynthesis; chorismate biosynthesis; chorismate from D-erythrose 4-phosphate and phosphoenolpyruvate: step 1/7.</text>
</comment>
<keyword evidence="7" id="KW-0104">Cadmium</keyword>
<dbReference type="SUPFAM" id="SSF51569">
    <property type="entry name" value="Aldolase"/>
    <property type="match status" value="1"/>
</dbReference>
<dbReference type="Pfam" id="PF01474">
    <property type="entry name" value="DAHP_synth_2"/>
    <property type="match status" value="1"/>
</dbReference>
<keyword evidence="8" id="KW-0150">Chloroplast</keyword>
<evidence type="ECO:0000313" key="10">
    <source>
        <dbReference type="EMBL" id="GJM91496.1"/>
    </source>
</evidence>
<keyword evidence="5 8" id="KW-0057">Aromatic amino acid biosynthesis</keyword>
<dbReference type="GO" id="GO:0003849">
    <property type="term" value="F:3-deoxy-7-phosphoheptulonate synthase activity"/>
    <property type="evidence" value="ECO:0007669"/>
    <property type="project" value="UniProtKB-EC"/>
</dbReference>
<evidence type="ECO:0000256" key="8">
    <source>
        <dbReference type="RuleBase" id="RU363071"/>
    </source>
</evidence>
<dbReference type="InterPro" id="IPR013785">
    <property type="entry name" value="Aldolase_TIM"/>
</dbReference>
<name>A0AAV5BZS7_ELECO</name>
<feature type="binding site" evidence="7">
    <location>
        <position position="146"/>
    </location>
    <ligand>
        <name>phosphoenolpyruvate</name>
        <dbReference type="ChEBI" id="CHEBI:58702"/>
    </ligand>
</feature>
<feature type="region of interest" description="Disordered" evidence="9">
    <location>
        <begin position="12"/>
        <end position="31"/>
    </location>
</feature>
<feature type="compositionally biased region" description="Polar residues" evidence="9">
    <location>
        <begin position="18"/>
        <end position="31"/>
    </location>
</feature>
<reference evidence="10" key="2">
    <citation type="submission" date="2021-12" db="EMBL/GenBank/DDBJ databases">
        <title>Resequencing data analysis of finger millet.</title>
        <authorList>
            <person name="Hatakeyama M."/>
            <person name="Aluri S."/>
            <person name="Balachadran M.T."/>
            <person name="Sivarajan S.R."/>
            <person name="Poveda L."/>
            <person name="Shimizu-Inatsugi R."/>
            <person name="Schlapbach R."/>
            <person name="Sreeman S.M."/>
            <person name="Shimizu K.K."/>
        </authorList>
    </citation>
    <scope>NUCLEOTIDE SEQUENCE</scope>
</reference>
<gene>
    <name evidence="10" type="primary">ga07872</name>
    <name evidence="10" type="ORF">PR202_ga07872</name>
</gene>
<accession>A0AAV5BZS7</accession>
<dbReference type="AlphaFoldDB" id="A0AAV5BZS7"/>
<evidence type="ECO:0000256" key="7">
    <source>
        <dbReference type="PIRSR" id="PIRSR602480-1"/>
    </source>
</evidence>
<evidence type="ECO:0000313" key="11">
    <source>
        <dbReference type="Proteomes" id="UP001054889"/>
    </source>
</evidence>
<evidence type="ECO:0000256" key="2">
    <source>
        <dbReference type="ARBA" id="ARBA00008911"/>
    </source>
</evidence>
<comment type="catalytic activity">
    <reaction evidence="6 8">
        <text>D-erythrose 4-phosphate + phosphoenolpyruvate + H2O = 7-phospho-2-dehydro-3-deoxy-D-arabino-heptonate + phosphate</text>
        <dbReference type="Rhea" id="RHEA:14717"/>
        <dbReference type="ChEBI" id="CHEBI:15377"/>
        <dbReference type="ChEBI" id="CHEBI:16897"/>
        <dbReference type="ChEBI" id="CHEBI:43474"/>
        <dbReference type="ChEBI" id="CHEBI:58394"/>
        <dbReference type="ChEBI" id="CHEBI:58702"/>
        <dbReference type="EC" id="2.5.1.54"/>
    </reaction>
</comment>
<dbReference type="EMBL" id="BQKI01000003">
    <property type="protein sequence ID" value="GJM91496.1"/>
    <property type="molecule type" value="Genomic_DNA"/>
</dbReference>
<dbReference type="GO" id="GO:0009507">
    <property type="term" value="C:chloroplast"/>
    <property type="evidence" value="ECO:0007669"/>
    <property type="project" value="UniProtKB-SubCell"/>
</dbReference>
<evidence type="ECO:0000256" key="3">
    <source>
        <dbReference type="ARBA" id="ARBA00022605"/>
    </source>
</evidence>
<dbReference type="GO" id="GO:0009073">
    <property type="term" value="P:aromatic amino acid family biosynthetic process"/>
    <property type="evidence" value="ECO:0007669"/>
    <property type="project" value="UniProtKB-KW"/>
</dbReference>